<sequence>MDMDENLSECEKYRNLCWLRKLLEEIEDYEPGMGEPTDKLIGELVEFFHEIREVFPNFNTVTNPTNNPDIDESKKIAEEMAQLLETDAPWEDDDTISVFKRFLVAVDALVQGTCEFTDMDIDDLLSDLTIPESIK</sequence>
<dbReference type="AlphaFoldDB" id="A0A6C0DP85"/>
<proteinExistence type="predicted"/>
<reference evidence="1" key="1">
    <citation type="journal article" date="2020" name="Nature">
        <title>Giant virus diversity and host interactions through global metagenomics.</title>
        <authorList>
            <person name="Schulz F."/>
            <person name="Roux S."/>
            <person name="Paez-Espino D."/>
            <person name="Jungbluth S."/>
            <person name="Walsh D.A."/>
            <person name="Denef V.J."/>
            <person name="McMahon K.D."/>
            <person name="Konstantinidis K.T."/>
            <person name="Eloe-Fadrosh E.A."/>
            <person name="Kyrpides N.C."/>
            <person name="Woyke T."/>
        </authorList>
    </citation>
    <scope>NUCLEOTIDE SEQUENCE</scope>
    <source>
        <strain evidence="1">GVMAG-M-3300023174-47</strain>
    </source>
</reference>
<protein>
    <submittedName>
        <fullName evidence="1">Uncharacterized protein</fullName>
    </submittedName>
</protein>
<name>A0A6C0DP85_9ZZZZ</name>
<organism evidence="1">
    <name type="scientific">viral metagenome</name>
    <dbReference type="NCBI Taxonomy" id="1070528"/>
    <lineage>
        <taxon>unclassified sequences</taxon>
        <taxon>metagenomes</taxon>
        <taxon>organismal metagenomes</taxon>
    </lineage>
</organism>
<dbReference type="EMBL" id="MN739658">
    <property type="protein sequence ID" value="QHT18666.1"/>
    <property type="molecule type" value="Genomic_DNA"/>
</dbReference>
<accession>A0A6C0DP85</accession>
<evidence type="ECO:0000313" key="1">
    <source>
        <dbReference type="EMBL" id="QHT18666.1"/>
    </source>
</evidence>